<dbReference type="OrthoDB" id="5288224at2"/>
<dbReference type="InterPro" id="IPR003593">
    <property type="entry name" value="AAA+_ATPase"/>
</dbReference>
<dbReference type="PROSITE" id="PS00676">
    <property type="entry name" value="SIGMA54_INTERACT_2"/>
    <property type="match status" value="1"/>
</dbReference>
<dbReference type="SUPFAM" id="SSF46689">
    <property type="entry name" value="Homeodomain-like"/>
    <property type="match status" value="1"/>
</dbReference>
<dbReference type="PROSITE" id="PS50110">
    <property type="entry name" value="RESPONSE_REGULATORY"/>
    <property type="match status" value="1"/>
</dbReference>
<sequence>MANSYRCLVVDDETDIRELVVLTLERMGIQAESASTVTDAKHMLHSFNYDLCLTDMRLPDGLGLELVQHINAQFPGLPVAVITAYGSAENAVSALKAGAYDYITKPISLKQLRPLVESALKLSSQKESQGANTVDLIGASAAMAYVRTMIAKLARSQAPVYISGESGSGKELAARLIHRNSSRKDQAFIAVNCGAIPENLMESEFFGYKKGAFTGAIQDTQGLFQAANGGTLFLDEVADLPLAMQVKLLRAIQEKKVRVVGNASEEAVDVRIISATHKNLNAMMEKGEFRQDLYYRLNVIQLKMPALRERPEDIPELTERLLGKLCLAQGISVPSIADEAKVYIQQRSFHGNVRELENMLERALALCDGLTITIDDLSLDDTPAPLSDAPVLPWNARASEPSGLPNADATHRTEHPAQSLATPIVANPPVGNNTMLPMDISLSDYLEEIEKRTILQALEKTNNNKTAAAKLLGISFRTLRYRLTKLGLSKEQDADLEESDGADEE</sequence>
<dbReference type="PANTHER" id="PTHR32071">
    <property type="entry name" value="TRANSCRIPTIONAL REGULATORY PROTEIN"/>
    <property type="match status" value="1"/>
</dbReference>
<dbReference type="Pfam" id="PF25601">
    <property type="entry name" value="AAA_lid_14"/>
    <property type="match status" value="1"/>
</dbReference>
<dbReference type="SUPFAM" id="SSF52540">
    <property type="entry name" value="P-loop containing nucleoside triphosphate hydrolases"/>
    <property type="match status" value="1"/>
</dbReference>
<keyword evidence="1" id="KW-0547">Nucleotide-binding</keyword>
<name>A0A5B8CUT7_9PROT</name>
<dbReference type="Gene3D" id="3.40.50.300">
    <property type="entry name" value="P-loop containing nucleotide triphosphate hydrolases"/>
    <property type="match status" value="1"/>
</dbReference>
<dbReference type="SUPFAM" id="SSF52172">
    <property type="entry name" value="CheY-like"/>
    <property type="match status" value="1"/>
</dbReference>
<dbReference type="InterPro" id="IPR011006">
    <property type="entry name" value="CheY-like_superfamily"/>
</dbReference>
<dbReference type="Pfam" id="PF02954">
    <property type="entry name" value="HTH_8"/>
    <property type="match status" value="1"/>
</dbReference>
<evidence type="ECO:0000256" key="3">
    <source>
        <dbReference type="ARBA" id="ARBA00023015"/>
    </source>
</evidence>
<dbReference type="InterPro" id="IPR058031">
    <property type="entry name" value="AAA_lid_NorR"/>
</dbReference>
<keyword evidence="10" id="KW-1185">Reference proteome</keyword>
<dbReference type="PRINTS" id="PR01590">
    <property type="entry name" value="HTHFIS"/>
</dbReference>
<feature type="domain" description="Response regulatory" evidence="8">
    <location>
        <begin position="6"/>
        <end position="120"/>
    </location>
</feature>
<protein>
    <submittedName>
        <fullName evidence="9">Sigma-54-dependent Fis family transcriptional regulator</fullName>
    </submittedName>
</protein>
<dbReference type="AlphaFoldDB" id="A0A5B8CUT7"/>
<dbReference type="SMART" id="SM00382">
    <property type="entry name" value="AAA"/>
    <property type="match status" value="1"/>
</dbReference>
<dbReference type="Gene3D" id="3.40.50.2300">
    <property type="match status" value="1"/>
</dbReference>
<dbReference type="PANTHER" id="PTHR32071:SF100">
    <property type="entry name" value="RESPONSE REGULATOR PROTEIN PILR"/>
    <property type="match status" value="1"/>
</dbReference>
<dbReference type="Gene3D" id="1.10.8.60">
    <property type="match status" value="1"/>
</dbReference>
<evidence type="ECO:0000259" key="7">
    <source>
        <dbReference type="PROSITE" id="PS50045"/>
    </source>
</evidence>
<keyword evidence="4" id="KW-0804">Transcription</keyword>
<evidence type="ECO:0000259" key="8">
    <source>
        <dbReference type="PROSITE" id="PS50110"/>
    </source>
</evidence>
<keyword evidence="5" id="KW-0597">Phosphoprotein</keyword>
<keyword evidence="3" id="KW-0805">Transcription regulation</keyword>
<dbReference type="GO" id="GO:0006355">
    <property type="term" value="P:regulation of DNA-templated transcription"/>
    <property type="evidence" value="ECO:0007669"/>
    <property type="project" value="InterPro"/>
</dbReference>
<dbReference type="KEGG" id="mmec:FIU01_11355"/>
<feature type="region of interest" description="Disordered" evidence="6">
    <location>
        <begin position="398"/>
        <end position="417"/>
    </location>
</feature>
<dbReference type="Pfam" id="PF00158">
    <property type="entry name" value="Sigma54_activat"/>
    <property type="match status" value="1"/>
</dbReference>
<dbReference type="PROSITE" id="PS50045">
    <property type="entry name" value="SIGMA54_INTERACT_4"/>
    <property type="match status" value="1"/>
</dbReference>
<proteinExistence type="predicted"/>
<gene>
    <name evidence="9" type="ORF">FIU01_11355</name>
</gene>
<dbReference type="RefSeq" id="WP_140004382.1">
    <property type="nucleotide sequence ID" value="NZ_CP040946.1"/>
</dbReference>
<evidence type="ECO:0000256" key="6">
    <source>
        <dbReference type="SAM" id="MobiDB-lite"/>
    </source>
</evidence>
<dbReference type="GO" id="GO:0043565">
    <property type="term" value="F:sequence-specific DNA binding"/>
    <property type="evidence" value="ECO:0007669"/>
    <property type="project" value="InterPro"/>
</dbReference>
<dbReference type="InterPro" id="IPR025943">
    <property type="entry name" value="Sigma_54_int_dom_ATP-bd_2"/>
</dbReference>
<dbReference type="InterPro" id="IPR002197">
    <property type="entry name" value="HTH_Fis"/>
</dbReference>
<dbReference type="GO" id="GO:0005524">
    <property type="term" value="F:ATP binding"/>
    <property type="evidence" value="ECO:0007669"/>
    <property type="project" value="UniProtKB-KW"/>
</dbReference>
<evidence type="ECO:0000256" key="4">
    <source>
        <dbReference type="ARBA" id="ARBA00023163"/>
    </source>
</evidence>
<dbReference type="InterPro" id="IPR001789">
    <property type="entry name" value="Sig_transdc_resp-reg_receiver"/>
</dbReference>
<dbReference type="Proteomes" id="UP000311008">
    <property type="component" value="Chromosome"/>
</dbReference>
<evidence type="ECO:0000313" key="9">
    <source>
        <dbReference type="EMBL" id="QDC45057.1"/>
    </source>
</evidence>
<evidence type="ECO:0000256" key="1">
    <source>
        <dbReference type="ARBA" id="ARBA00022741"/>
    </source>
</evidence>
<dbReference type="InterPro" id="IPR009057">
    <property type="entry name" value="Homeodomain-like_sf"/>
</dbReference>
<dbReference type="Pfam" id="PF00072">
    <property type="entry name" value="Response_reg"/>
    <property type="match status" value="1"/>
</dbReference>
<feature type="modified residue" description="4-aspartylphosphate" evidence="5">
    <location>
        <position position="55"/>
    </location>
</feature>
<evidence type="ECO:0000313" key="10">
    <source>
        <dbReference type="Proteomes" id="UP000311008"/>
    </source>
</evidence>
<dbReference type="Gene3D" id="1.10.10.60">
    <property type="entry name" value="Homeodomain-like"/>
    <property type="match status" value="1"/>
</dbReference>
<reference evidence="10" key="1">
    <citation type="journal article" date="2019" name="ISME J.">
        <title>Evolution in action: habitat transition from sediment to the pelagial leads to genome streamlining in Methylophilaceae.</title>
        <authorList>
            <person name="Salcher M."/>
            <person name="Schaefle D."/>
            <person name="Kaspar M."/>
            <person name="Neuenschwander S.M."/>
            <person name="Ghai R."/>
        </authorList>
    </citation>
    <scope>NUCLEOTIDE SEQUENCE [LARGE SCALE GENOMIC DNA]</scope>
    <source>
        <strain evidence="10">MMS-M-51</strain>
    </source>
</reference>
<dbReference type="SMART" id="SM00448">
    <property type="entry name" value="REC"/>
    <property type="match status" value="1"/>
</dbReference>
<dbReference type="FunFam" id="3.40.50.300:FF:000006">
    <property type="entry name" value="DNA-binding transcriptional regulator NtrC"/>
    <property type="match status" value="1"/>
</dbReference>
<dbReference type="InterPro" id="IPR027417">
    <property type="entry name" value="P-loop_NTPase"/>
</dbReference>
<keyword evidence="2" id="KW-0067">ATP-binding</keyword>
<organism evidence="9 10">
    <name type="scientific">Methylophilus medardicus</name>
    <dbReference type="NCBI Taxonomy" id="2588534"/>
    <lineage>
        <taxon>Bacteria</taxon>
        <taxon>Pseudomonadati</taxon>
        <taxon>Pseudomonadota</taxon>
        <taxon>Betaproteobacteria</taxon>
        <taxon>Nitrosomonadales</taxon>
        <taxon>Methylophilaceae</taxon>
        <taxon>Methylophilus</taxon>
    </lineage>
</organism>
<feature type="domain" description="Sigma-54 factor interaction" evidence="7">
    <location>
        <begin position="136"/>
        <end position="365"/>
    </location>
</feature>
<evidence type="ECO:0000256" key="5">
    <source>
        <dbReference type="PROSITE-ProRule" id="PRU00169"/>
    </source>
</evidence>
<accession>A0A5B8CUT7</accession>
<dbReference type="GO" id="GO:0000160">
    <property type="term" value="P:phosphorelay signal transduction system"/>
    <property type="evidence" value="ECO:0007669"/>
    <property type="project" value="InterPro"/>
</dbReference>
<dbReference type="InterPro" id="IPR002078">
    <property type="entry name" value="Sigma_54_int"/>
</dbReference>
<evidence type="ECO:0000256" key="2">
    <source>
        <dbReference type="ARBA" id="ARBA00022840"/>
    </source>
</evidence>
<dbReference type="CDD" id="cd00009">
    <property type="entry name" value="AAA"/>
    <property type="match status" value="1"/>
</dbReference>
<dbReference type="EMBL" id="CP040946">
    <property type="protein sequence ID" value="QDC45057.1"/>
    <property type="molecule type" value="Genomic_DNA"/>
</dbReference>